<dbReference type="SUPFAM" id="SSF52833">
    <property type="entry name" value="Thioredoxin-like"/>
    <property type="match status" value="1"/>
</dbReference>
<gene>
    <name evidence="2" type="ORF">JKG61_22270</name>
</gene>
<evidence type="ECO:0000259" key="1">
    <source>
        <dbReference type="PROSITE" id="PS51352"/>
    </source>
</evidence>
<organism evidence="2 3">
    <name type="scientific">Sphingobacterium faecale</name>
    <dbReference type="NCBI Taxonomy" id="2803775"/>
    <lineage>
        <taxon>Bacteria</taxon>
        <taxon>Pseudomonadati</taxon>
        <taxon>Bacteroidota</taxon>
        <taxon>Sphingobacteriia</taxon>
        <taxon>Sphingobacteriales</taxon>
        <taxon>Sphingobacteriaceae</taxon>
        <taxon>Sphingobacterium</taxon>
    </lineage>
</organism>
<comment type="caution">
    <text evidence="2">The sequence shown here is derived from an EMBL/GenBank/DDBJ whole genome shotgun (WGS) entry which is preliminary data.</text>
</comment>
<dbReference type="Gene3D" id="3.40.30.10">
    <property type="entry name" value="Glutaredoxin"/>
    <property type="match status" value="1"/>
</dbReference>
<dbReference type="InterPro" id="IPR013766">
    <property type="entry name" value="Thioredoxin_domain"/>
</dbReference>
<dbReference type="RefSeq" id="WP_202105216.1">
    <property type="nucleotide sequence ID" value="NZ_JAERTY010000018.1"/>
</dbReference>
<evidence type="ECO:0000313" key="3">
    <source>
        <dbReference type="Proteomes" id="UP000625283"/>
    </source>
</evidence>
<dbReference type="Proteomes" id="UP000625283">
    <property type="component" value="Unassembled WGS sequence"/>
</dbReference>
<feature type="domain" description="Thioredoxin" evidence="1">
    <location>
        <begin position="353"/>
        <end position="499"/>
    </location>
</feature>
<reference evidence="2 3" key="1">
    <citation type="submission" date="2021-01" db="EMBL/GenBank/DDBJ databases">
        <title>C459-1 draft genome sequence.</title>
        <authorList>
            <person name="Zhang X.-F."/>
        </authorList>
    </citation>
    <scope>NUCLEOTIDE SEQUENCE [LARGE SCALE GENOMIC DNA]</scope>
    <source>
        <strain evidence="3">C459-1</strain>
    </source>
</reference>
<sequence length="499" mass="58318">MKILILYVLIQCWTVYLFGQGNAQLFVHAPVLAPDDTLVLYLQKERIAEPYRNHFRVLQKNNNNGVYSFSIDSLNNQHWVSMGLNFQKRGQTPFFTILDEFLLQPGDSVHIYLSPKKGSFRASEGGYDGDIPIVNESWDAKFSGRGASKYEALWKVKLLSEQDYNKKVMYTISSSYPTKLFDLHYKLQNEALDVLLNYKPTIESEIYDLFERQVRGQYGKNIGRQLEMSYYYRDNKGAVDSALRTEVRKYLDQGKVDLEHTDDNDILSPRYMDYLLKYLMTSFREQNNGEMDVSKCYYYIKNFIKPLKVRDRVIASFLLDWFQFSPNQEVLSDAMSLVKEPYSLEKVSKLKRLLKGEIGYSFSLPDVDENYHVADEYKGKVVFIDFWFASCLACHIYMRDVVEPIKDLYRDNPNVVFITISIDTYDVFKGMLNKQDFLPKGGVHLYTENKGYKHPMIEYYQITAYPYPLLYGKDYRLVNGEFNIRTLEGLKEGIEAALK</sequence>
<keyword evidence="3" id="KW-1185">Reference proteome</keyword>
<dbReference type="InterPro" id="IPR036249">
    <property type="entry name" value="Thioredoxin-like_sf"/>
</dbReference>
<name>A0ABS1R9W0_9SPHI</name>
<accession>A0ABS1R9W0</accession>
<protein>
    <recommendedName>
        <fullName evidence="1">Thioredoxin domain-containing protein</fullName>
    </recommendedName>
</protein>
<dbReference type="PROSITE" id="PS51352">
    <property type="entry name" value="THIOREDOXIN_2"/>
    <property type="match status" value="1"/>
</dbReference>
<evidence type="ECO:0000313" key="2">
    <source>
        <dbReference type="EMBL" id="MBL1411501.1"/>
    </source>
</evidence>
<dbReference type="EMBL" id="JAERTY010000018">
    <property type="protein sequence ID" value="MBL1411501.1"/>
    <property type="molecule type" value="Genomic_DNA"/>
</dbReference>
<proteinExistence type="predicted"/>